<dbReference type="Proteomes" id="UP000324222">
    <property type="component" value="Unassembled WGS sequence"/>
</dbReference>
<sequence>MIIIRRECRSRRPRIWCPFDAEFYVHLNNGQKQRRCTWLEREPWKGGLHGVSRGAGGMVISHQDPACALPLSFLPRYLYSTSISTRIRISPLDPS</sequence>
<name>A0A5B7EF83_PORTR</name>
<evidence type="ECO:0000313" key="2">
    <source>
        <dbReference type="Proteomes" id="UP000324222"/>
    </source>
</evidence>
<dbReference type="EMBL" id="VSRR010002531">
    <property type="protein sequence ID" value="MPC31939.1"/>
    <property type="molecule type" value="Genomic_DNA"/>
</dbReference>
<protein>
    <submittedName>
        <fullName evidence="1">Uncharacterized protein</fullName>
    </submittedName>
</protein>
<gene>
    <name evidence="1" type="ORF">E2C01_025238</name>
</gene>
<accession>A0A5B7EF83</accession>
<evidence type="ECO:0000313" key="1">
    <source>
        <dbReference type="EMBL" id="MPC31939.1"/>
    </source>
</evidence>
<proteinExistence type="predicted"/>
<comment type="caution">
    <text evidence="1">The sequence shown here is derived from an EMBL/GenBank/DDBJ whole genome shotgun (WGS) entry which is preliminary data.</text>
</comment>
<dbReference type="AlphaFoldDB" id="A0A5B7EF83"/>
<organism evidence="1 2">
    <name type="scientific">Portunus trituberculatus</name>
    <name type="common">Swimming crab</name>
    <name type="synonym">Neptunus trituberculatus</name>
    <dbReference type="NCBI Taxonomy" id="210409"/>
    <lineage>
        <taxon>Eukaryota</taxon>
        <taxon>Metazoa</taxon>
        <taxon>Ecdysozoa</taxon>
        <taxon>Arthropoda</taxon>
        <taxon>Crustacea</taxon>
        <taxon>Multicrustacea</taxon>
        <taxon>Malacostraca</taxon>
        <taxon>Eumalacostraca</taxon>
        <taxon>Eucarida</taxon>
        <taxon>Decapoda</taxon>
        <taxon>Pleocyemata</taxon>
        <taxon>Brachyura</taxon>
        <taxon>Eubrachyura</taxon>
        <taxon>Portunoidea</taxon>
        <taxon>Portunidae</taxon>
        <taxon>Portuninae</taxon>
        <taxon>Portunus</taxon>
    </lineage>
</organism>
<keyword evidence="2" id="KW-1185">Reference proteome</keyword>
<reference evidence="1 2" key="1">
    <citation type="submission" date="2019-05" db="EMBL/GenBank/DDBJ databases">
        <title>Another draft genome of Portunus trituberculatus and its Hox gene families provides insights of decapod evolution.</title>
        <authorList>
            <person name="Jeong J.-H."/>
            <person name="Song I."/>
            <person name="Kim S."/>
            <person name="Choi T."/>
            <person name="Kim D."/>
            <person name="Ryu S."/>
            <person name="Kim W."/>
        </authorList>
    </citation>
    <scope>NUCLEOTIDE SEQUENCE [LARGE SCALE GENOMIC DNA]</scope>
    <source>
        <tissue evidence="1">Muscle</tissue>
    </source>
</reference>